<protein>
    <submittedName>
        <fullName evidence="1">Uncharacterized protein</fullName>
    </submittedName>
</protein>
<comment type="caution">
    <text evidence="1">The sequence shown here is derived from an EMBL/GenBank/DDBJ whole genome shotgun (WGS) entry which is preliminary data.</text>
</comment>
<keyword evidence="2" id="KW-1185">Reference proteome</keyword>
<dbReference type="EMBL" id="CM044705">
    <property type="protein sequence ID" value="KAI5661059.1"/>
    <property type="molecule type" value="Genomic_DNA"/>
</dbReference>
<proteinExistence type="predicted"/>
<reference evidence="2" key="1">
    <citation type="journal article" date="2023" name="Nat. Plants">
        <title>Single-cell RNA sequencing provides a high-resolution roadmap for understanding the multicellular compartmentation of specialized metabolism.</title>
        <authorList>
            <person name="Sun S."/>
            <person name="Shen X."/>
            <person name="Li Y."/>
            <person name="Li Y."/>
            <person name="Wang S."/>
            <person name="Li R."/>
            <person name="Zhang H."/>
            <person name="Shen G."/>
            <person name="Guo B."/>
            <person name="Wei J."/>
            <person name="Xu J."/>
            <person name="St-Pierre B."/>
            <person name="Chen S."/>
            <person name="Sun C."/>
        </authorList>
    </citation>
    <scope>NUCLEOTIDE SEQUENCE [LARGE SCALE GENOMIC DNA]</scope>
</reference>
<sequence length="945" mass="105881">MFTIFFILFLQIPSLCHGFGKDQATSLMAFRRAKTIHASENPSSVMDFSAMEMSLKDEKMSAIEDVGKMEDDLLKEGLPGQPFPVLFKQYAGYVNVDKIKGRSLFYYFAEAAHGDGDPSSKPLILWLNGGPGCSSLGYGAMMELGPFGVNPDGRTLYSRKFSWNRVANLLFLESPAGVGFSYSNTTTDYEISGDKTTAQDSYTFLINWFKKFPHFKSSDFYIMGESYAGYYIPELADVIIHRNKIESTSKIQLKGIMIGNGIMNDVTDVRGTYDFLWSHALISDETYQRLKENCRIETKICEEYEEIGKTEFGRIDTSNIYGPLCSTSAGKSSRLRTQLVLGYDPCEGDYIRTYLNLPQVQRAIHANQTNLPNTWELCSEVIGNWKDSPSTMYPIYKRLFASGIQILLYSGDVDVIVSVTSTRYSIDGMNLKIIKPWHPWLDEYKDVGGYEVVYDGLTFATVRDGGHQVPEYQPQRAFALLKSEYAIKKFLQAQRLKRSAKHVNVKKSAADDGKSTLYIGSQDGLKDADKVSSLPGQPHRVNFHQYAGYVTVDPNAGRALFYYFAESENSSSTAPLVLWLNGGPGCSSFGNGAMKELGPFRVRKDGKNLFKNEYSWNTVANVLFLESPAGVGFSYSNTTSDYVVGDSRTAADSYTFLVNWLERFPEYKTRDFYLTGESYAGHYVPQLAQLILQNNQKTNQTFINLKGIAIGNAYIDYETEYKGMYDYAWTHALISDEIHEGILSNCNFVSGSTITEACLEYTEQADELLNTIDQYGIYAPFCSSSTPPPKISEYDPCAGEYISSYLNTPHVQKSLHANASGSLPGGWHSCNNFIFDNWEDEPNSVLPIITQLMATGIRVWLYSGDTDAVVPVTTTRYSINKLKIPVKSPWYPWYYQGEVGGFAEEYQNLTLVTIRGAGHLVPSYEPGRALTFFTSFLQGKLPPPA</sequence>
<accession>A0ACC0AJQ7</accession>
<evidence type="ECO:0000313" key="1">
    <source>
        <dbReference type="EMBL" id="KAI5661059.1"/>
    </source>
</evidence>
<gene>
    <name evidence="1" type="ORF">M9H77_20382</name>
</gene>
<name>A0ACC0AJQ7_CATRO</name>
<evidence type="ECO:0000313" key="2">
    <source>
        <dbReference type="Proteomes" id="UP001060085"/>
    </source>
</evidence>
<organism evidence="1 2">
    <name type="scientific">Catharanthus roseus</name>
    <name type="common">Madagascar periwinkle</name>
    <name type="synonym">Vinca rosea</name>
    <dbReference type="NCBI Taxonomy" id="4058"/>
    <lineage>
        <taxon>Eukaryota</taxon>
        <taxon>Viridiplantae</taxon>
        <taxon>Streptophyta</taxon>
        <taxon>Embryophyta</taxon>
        <taxon>Tracheophyta</taxon>
        <taxon>Spermatophyta</taxon>
        <taxon>Magnoliopsida</taxon>
        <taxon>eudicotyledons</taxon>
        <taxon>Gunneridae</taxon>
        <taxon>Pentapetalae</taxon>
        <taxon>asterids</taxon>
        <taxon>lamiids</taxon>
        <taxon>Gentianales</taxon>
        <taxon>Apocynaceae</taxon>
        <taxon>Rauvolfioideae</taxon>
        <taxon>Vinceae</taxon>
        <taxon>Catharanthinae</taxon>
        <taxon>Catharanthus</taxon>
    </lineage>
</organism>
<dbReference type="Proteomes" id="UP001060085">
    <property type="component" value="Linkage Group LG05"/>
</dbReference>